<dbReference type="SUPFAM" id="SSF52266">
    <property type="entry name" value="SGNH hydrolase"/>
    <property type="match status" value="1"/>
</dbReference>
<reference evidence="3" key="1">
    <citation type="submission" date="2023-01" db="EMBL/GenBank/DDBJ databases">
        <title>Metagenome sequencing of chrysophaentin producing Chrysophaeum taylorii.</title>
        <authorList>
            <person name="Davison J."/>
            <person name="Bewley C."/>
        </authorList>
    </citation>
    <scope>NUCLEOTIDE SEQUENCE</scope>
    <source>
        <strain evidence="3">NIES-1699</strain>
    </source>
</reference>
<dbReference type="InterPro" id="IPR051532">
    <property type="entry name" value="Ester_Hydrolysis_Enzymes"/>
</dbReference>
<dbReference type="InterPro" id="IPR013830">
    <property type="entry name" value="SGNH_hydro"/>
</dbReference>
<feature type="chain" id="PRO_5042192198" description="SGNH hydrolase-type esterase domain-containing protein" evidence="1">
    <location>
        <begin position="20"/>
        <end position="440"/>
    </location>
</feature>
<dbReference type="InterPro" id="IPR036514">
    <property type="entry name" value="SGNH_hydro_sf"/>
</dbReference>
<evidence type="ECO:0000259" key="2">
    <source>
        <dbReference type="Pfam" id="PF13472"/>
    </source>
</evidence>
<dbReference type="Pfam" id="PF13472">
    <property type="entry name" value="Lipase_GDSL_2"/>
    <property type="match status" value="1"/>
</dbReference>
<comment type="caution">
    <text evidence="3">The sequence shown here is derived from an EMBL/GenBank/DDBJ whole genome shotgun (WGS) entry which is preliminary data.</text>
</comment>
<feature type="signal peptide" evidence="1">
    <location>
        <begin position="1"/>
        <end position="19"/>
    </location>
</feature>
<protein>
    <recommendedName>
        <fullName evidence="2">SGNH hydrolase-type esterase domain-containing protein</fullName>
    </recommendedName>
</protein>
<dbReference type="PANTHER" id="PTHR30383">
    <property type="entry name" value="THIOESTERASE 1/PROTEASE 1/LYSOPHOSPHOLIPASE L1"/>
    <property type="match status" value="1"/>
</dbReference>
<dbReference type="Gene3D" id="3.40.50.1110">
    <property type="entry name" value="SGNH hydrolase"/>
    <property type="match status" value="1"/>
</dbReference>
<evidence type="ECO:0000256" key="1">
    <source>
        <dbReference type="SAM" id="SignalP"/>
    </source>
</evidence>
<proteinExistence type="predicted"/>
<dbReference type="Proteomes" id="UP001230188">
    <property type="component" value="Unassembled WGS sequence"/>
</dbReference>
<sequence length="440" mass="47486">MTRLWAASSSLLCVPILLGTRIGATVVACVGDSITERGFPSYPELLEGELSASLHAYVQVGNFGKGGKTALTTNKDSYVRETEYSEALQSNADVFVVQLGTNDAKLSLWDEGSFRADLRYLVAQFATLAQAPMVVLCAPPPYIEPEEDKWGPPEDNPINLVLADIIEEIANVSGYAFVDNFNLFLEVDNLQSYYADGIHPNQLVASLLNGTEEYTISNATADARTVYVATVVRLHFLADANPDANSNVVPNFVSTPDSSAVAHPDERALDPSDEPGAFSFCFEHAVAVDELSFSVVRAYYYDFDAIGFTVDISDRDHETAAFVLTVEAVLDSVPVSTVNVTRVRPYASIGRRRLDNSTYVNASAIDFTLRSNAPLDEISSILDTAIASGDFTDILHALANGTALDQATAISVTLCSYRRLGSRTSDAKRSKFDATAAAAI</sequence>
<gene>
    <name evidence="3" type="ORF">CTAYLR_006489</name>
</gene>
<keyword evidence="4" id="KW-1185">Reference proteome</keyword>
<evidence type="ECO:0000313" key="3">
    <source>
        <dbReference type="EMBL" id="KAJ8611377.1"/>
    </source>
</evidence>
<feature type="domain" description="SGNH hydrolase-type esterase" evidence="2">
    <location>
        <begin position="29"/>
        <end position="202"/>
    </location>
</feature>
<evidence type="ECO:0000313" key="4">
    <source>
        <dbReference type="Proteomes" id="UP001230188"/>
    </source>
</evidence>
<name>A0AAD7XT74_9STRA</name>
<accession>A0AAD7XT74</accession>
<dbReference type="GO" id="GO:0004622">
    <property type="term" value="F:phosphatidylcholine lysophospholipase activity"/>
    <property type="evidence" value="ECO:0007669"/>
    <property type="project" value="TreeGrafter"/>
</dbReference>
<dbReference type="EMBL" id="JAQMWT010000076">
    <property type="protein sequence ID" value="KAJ8611377.1"/>
    <property type="molecule type" value="Genomic_DNA"/>
</dbReference>
<dbReference type="PANTHER" id="PTHR30383:SF5">
    <property type="entry name" value="SGNH HYDROLASE-TYPE ESTERASE DOMAIN-CONTAINING PROTEIN"/>
    <property type="match status" value="1"/>
</dbReference>
<keyword evidence="1" id="KW-0732">Signal</keyword>
<dbReference type="AlphaFoldDB" id="A0AAD7XT74"/>
<organism evidence="3 4">
    <name type="scientific">Chrysophaeum taylorii</name>
    <dbReference type="NCBI Taxonomy" id="2483200"/>
    <lineage>
        <taxon>Eukaryota</taxon>
        <taxon>Sar</taxon>
        <taxon>Stramenopiles</taxon>
        <taxon>Ochrophyta</taxon>
        <taxon>Pelagophyceae</taxon>
        <taxon>Pelagomonadales</taxon>
        <taxon>Pelagomonadaceae</taxon>
        <taxon>Chrysophaeum</taxon>
    </lineage>
</organism>